<dbReference type="EMBL" id="JAABOQ010000003">
    <property type="protein sequence ID" value="NER17002.1"/>
    <property type="molecule type" value="Genomic_DNA"/>
</dbReference>
<dbReference type="Gene3D" id="3.30.1240.10">
    <property type="match status" value="1"/>
</dbReference>
<dbReference type="InterPro" id="IPR000150">
    <property type="entry name" value="Cof"/>
</dbReference>
<dbReference type="SFLD" id="SFLDG01140">
    <property type="entry name" value="C2.B:_Phosphomannomutase_and_P"/>
    <property type="match status" value="1"/>
</dbReference>
<dbReference type="GO" id="GO:0016791">
    <property type="term" value="F:phosphatase activity"/>
    <property type="evidence" value="ECO:0007669"/>
    <property type="project" value="TreeGrafter"/>
</dbReference>
<dbReference type="SUPFAM" id="SSF56784">
    <property type="entry name" value="HAD-like"/>
    <property type="match status" value="1"/>
</dbReference>
<evidence type="ECO:0000313" key="1">
    <source>
        <dbReference type="EMBL" id="NER17002.1"/>
    </source>
</evidence>
<organism evidence="1 2">
    <name type="scientific">Spongiivirga citrea</name>
    <dbReference type="NCBI Taxonomy" id="1481457"/>
    <lineage>
        <taxon>Bacteria</taxon>
        <taxon>Pseudomonadati</taxon>
        <taxon>Bacteroidota</taxon>
        <taxon>Flavobacteriia</taxon>
        <taxon>Flavobacteriales</taxon>
        <taxon>Flavobacteriaceae</taxon>
        <taxon>Spongiivirga</taxon>
    </lineage>
</organism>
<keyword evidence="1" id="KW-0378">Hydrolase</keyword>
<dbReference type="CDD" id="cd07516">
    <property type="entry name" value="HAD_Pase"/>
    <property type="match status" value="1"/>
</dbReference>
<name>A0A6M0CHL1_9FLAO</name>
<evidence type="ECO:0000313" key="2">
    <source>
        <dbReference type="Proteomes" id="UP000474296"/>
    </source>
</evidence>
<proteinExistence type="predicted"/>
<dbReference type="GO" id="GO:0005829">
    <property type="term" value="C:cytosol"/>
    <property type="evidence" value="ECO:0007669"/>
    <property type="project" value="TreeGrafter"/>
</dbReference>
<dbReference type="Gene3D" id="3.40.50.1000">
    <property type="entry name" value="HAD superfamily/HAD-like"/>
    <property type="match status" value="1"/>
</dbReference>
<dbReference type="SFLD" id="SFLDS00003">
    <property type="entry name" value="Haloacid_Dehalogenase"/>
    <property type="match status" value="1"/>
</dbReference>
<dbReference type="AlphaFoldDB" id="A0A6M0CHL1"/>
<keyword evidence="2" id="KW-1185">Reference proteome</keyword>
<dbReference type="GO" id="GO:0000287">
    <property type="term" value="F:magnesium ion binding"/>
    <property type="evidence" value="ECO:0007669"/>
    <property type="project" value="TreeGrafter"/>
</dbReference>
<dbReference type="PANTHER" id="PTHR10000">
    <property type="entry name" value="PHOSPHOSERINE PHOSPHATASE"/>
    <property type="match status" value="1"/>
</dbReference>
<protein>
    <submittedName>
        <fullName evidence="1">Cof-type HAD-IIB family hydrolase</fullName>
    </submittedName>
</protein>
<dbReference type="PROSITE" id="PS01228">
    <property type="entry name" value="COF_1"/>
    <property type="match status" value="1"/>
</dbReference>
<dbReference type="NCBIfam" id="TIGR01484">
    <property type="entry name" value="HAD-SF-IIB"/>
    <property type="match status" value="1"/>
</dbReference>
<dbReference type="InterPro" id="IPR006379">
    <property type="entry name" value="HAD-SF_hydro_IIB"/>
</dbReference>
<dbReference type="InterPro" id="IPR023214">
    <property type="entry name" value="HAD_sf"/>
</dbReference>
<sequence>MKNTIKILCTDIDGTLLNEERWLSNRTITAFSKIQLPTILASSRPPQAMRYLQEGLGISGSALIAFNGGLILGENGKLIESNKLSTKILETLKKHHSNHNYNLSIYSFEHWFTAREDQHTKHEIFTTRDSPKIQSVAQTLDFLVSKELGIHKLMCMGTPDELDSIVQFLSPIHGNEVHLYRSKDTYLEITPKYIDKAKALKKLLDTDFDHGIDTVIAFGDNHNDDELLRNARYGVAVANATDNLKSMADYVSPYTNKEDAVARTMEKMLL</sequence>
<comment type="caution">
    <text evidence="1">The sequence shown here is derived from an EMBL/GenBank/DDBJ whole genome shotgun (WGS) entry which is preliminary data.</text>
</comment>
<dbReference type="RefSeq" id="WP_164030931.1">
    <property type="nucleotide sequence ID" value="NZ_JAABOQ010000003.1"/>
</dbReference>
<dbReference type="InterPro" id="IPR036412">
    <property type="entry name" value="HAD-like_sf"/>
</dbReference>
<gene>
    <name evidence="1" type="ORF">GWK10_07255</name>
</gene>
<reference evidence="1 2" key="1">
    <citation type="submission" date="2020-01" db="EMBL/GenBank/DDBJ databases">
        <title>Spongiivirga citrea KCTC 32990T.</title>
        <authorList>
            <person name="Wang G."/>
        </authorList>
    </citation>
    <scope>NUCLEOTIDE SEQUENCE [LARGE SCALE GENOMIC DNA]</scope>
    <source>
        <strain evidence="1 2">KCTC 32990</strain>
    </source>
</reference>
<accession>A0A6M0CHL1</accession>
<dbReference type="PANTHER" id="PTHR10000:SF8">
    <property type="entry name" value="HAD SUPERFAMILY HYDROLASE-LIKE, TYPE 3"/>
    <property type="match status" value="1"/>
</dbReference>
<dbReference type="Proteomes" id="UP000474296">
    <property type="component" value="Unassembled WGS sequence"/>
</dbReference>
<dbReference type="NCBIfam" id="TIGR00099">
    <property type="entry name" value="Cof-subfamily"/>
    <property type="match status" value="1"/>
</dbReference>
<dbReference type="Pfam" id="PF08282">
    <property type="entry name" value="Hydrolase_3"/>
    <property type="match status" value="1"/>
</dbReference>